<evidence type="ECO:0000313" key="1">
    <source>
        <dbReference type="EMBL" id="KKL28487.1"/>
    </source>
</evidence>
<accession>A0A0F9CPY6</accession>
<organism evidence="1">
    <name type="scientific">marine sediment metagenome</name>
    <dbReference type="NCBI Taxonomy" id="412755"/>
    <lineage>
        <taxon>unclassified sequences</taxon>
        <taxon>metagenomes</taxon>
        <taxon>ecological metagenomes</taxon>
    </lineage>
</organism>
<dbReference type="AlphaFoldDB" id="A0A0F9CPY6"/>
<sequence length="80" mass="8499">MNKSELKVLRSVFGYDLGNATIPAETVGGVPGAYIKADSREGNAAESLEKVGLVAIESPGEDHMRGLWVVRPAALFRLTA</sequence>
<gene>
    <name evidence="1" type="ORF">LCGC14_2374670</name>
</gene>
<proteinExistence type="predicted"/>
<dbReference type="EMBL" id="LAZR01035081">
    <property type="protein sequence ID" value="KKL28487.1"/>
    <property type="molecule type" value="Genomic_DNA"/>
</dbReference>
<name>A0A0F9CPY6_9ZZZZ</name>
<comment type="caution">
    <text evidence="1">The sequence shown here is derived from an EMBL/GenBank/DDBJ whole genome shotgun (WGS) entry which is preliminary data.</text>
</comment>
<protein>
    <submittedName>
        <fullName evidence="1">Uncharacterized protein</fullName>
    </submittedName>
</protein>
<reference evidence="1" key="1">
    <citation type="journal article" date="2015" name="Nature">
        <title>Complex archaea that bridge the gap between prokaryotes and eukaryotes.</title>
        <authorList>
            <person name="Spang A."/>
            <person name="Saw J.H."/>
            <person name="Jorgensen S.L."/>
            <person name="Zaremba-Niedzwiedzka K."/>
            <person name="Martijn J."/>
            <person name="Lind A.E."/>
            <person name="van Eijk R."/>
            <person name="Schleper C."/>
            <person name="Guy L."/>
            <person name="Ettema T.J."/>
        </authorList>
    </citation>
    <scope>NUCLEOTIDE SEQUENCE</scope>
</reference>